<dbReference type="Pfam" id="PF10436">
    <property type="entry name" value="BCDHK_Adom3"/>
    <property type="match status" value="1"/>
</dbReference>
<dbReference type="InterPro" id="IPR039028">
    <property type="entry name" value="BCKD/PDK"/>
</dbReference>
<reference evidence="11" key="2">
    <citation type="submission" date="2024-04" db="EMBL/GenBank/DDBJ databases">
        <authorList>
            <person name="Chen Y."/>
            <person name="Shah S."/>
            <person name="Dougan E. K."/>
            <person name="Thang M."/>
            <person name="Chan C."/>
        </authorList>
    </citation>
    <scope>NUCLEOTIDE SEQUENCE [LARGE SCALE GENOMIC DNA]</scope>
</reference>
<dbReference type="EMBL" id="CAMXCT020000035">
    <property type="protein sequence ID" value="CAL1126163.1"/>
    <property type="molecule type" value="Genomic_DNA"/>
</dbReference>
<dbReference type="GO" id="GO:0004740">
    <property type="term" value="F:pyruvate dehydrogenase (acetyl-transferring) kinase activity"/>
    <property type="evidence" value="ECO:0007669"/>
    <property type="project" value="UniProtKB-EC"/>
</dbReference>
<keyword evidence="6 8" id="KW-0496">Mitochondrion</keyword>
<comment type="caution">
    <text evidence="10">The sequence shown here is derived from an EMBL/GenBank/DDBJ whole genome shotgun (WGS) entry which is preliminary data.</text>
</comment>
<evidence type="ECO:0000256" key="1">
    <source>
        <dbReference type="ARBA" id="ARBA00006155"/>
    </source>
</evidence>
<keyword evidence="12" id="KW-1185">Reference proteome</keyword>
<comment type="catalytic activity">
    <reaction evidence="7">
        <text>L-seryl-[pyruvate dehydrogenase E1 alpha subunit] + ATP = O-phospho-L-seryl-[pyruvate dehydrogenase E1 alpha subunit] + ADP + H(+)</text>
        <dbReference type="Rhea" id="RHEA:23052"/>
        <dbReference type="Rhea" id="RHEA-COMP:13689"/>
        <dbReference type="Rhea" id="RHEA-COMP:13690"/>
        <dbReference type="ChEBI" id="CHEBI:15378"/>
        <dbReference type="ChEBI" id="CHEBI:29999"/>
        <dbReference type="ChEBI" id="CHEBI:30616"/>
        <dbReference type="ChEBI" id="CHEBI:83421"/>
        <dbReference type="ChEBI" id="CHEBI:456216"/>
        <dbReference type="EC" id="2.7.11.2"/>
    </reaction>
</comment>
<protein>
    <recommendedName>
        <fullName evidence="8">Protein-serine/threonine kinase</fullName>
        <ecNumber evidence="8">2.7.11.-</ecNumber>
    </recommendedName>
</protein>
<dbReference type="AlphaFoldDB" id="A0A9P1BHX3"/>
<evidence type="ECO:0000313" key="11">
    <source>
        <dbReference type="EMBL" id="CAL1126163.1"/>
    </source>
</evidence>
<sequence length="453" mass="51679">MIRSKVVRLISQLKVDRSVLHWAERSPTSVTLRDLCQIGLDRRRRREHGVFLHRELRIRLAQRVLELESLPYRLGEQSGIRDVIEWYTGFVHLLEDSPVPHTDEQDEDFTHLLSKIFEEHSEVIQAMAFGVQDLIAELQEDYSLVQAEVDGILRRFFTARIGMRFLLQHHIESFRNRDGHSGILQIACDPEVIAQKAAKDSSMLCRAHLGQAPHIAIHHTNPGTFTYVPMHLHYMLTEVFKNSCRAVVERHADGFDDPLPFVHCHIVHGYEDVTIRISDEGGGIARAALPNIWKFMYTTSKKTPWSGRRDDFRTKPGDSACNPLQRPKQGGVLAGFGVGLTLSRLYAQYFGGDLKIMSLDGFGTDVYLHLNRLGTACEDLPQGVLYSPSMRDSSALEEVPQEQLLISADEEAFLRRERCTEEFNQLEGQASSDFYYMEDHPIASPDHETQTMK</sequence>
<evidence type="ECO:0000313" key="12">
    <source>
        <dbReference type="Proteomes" id="UP001152797"/>
    </source>
</evidence>
<dbReference type="PANTHER" id="PTHR11947:SF3">
    <property type="entry name" value="[PYRUVATE DEHYDROGENASE (ACETYL-TRANSFERRING)] KINASE, MITOCHONDRIAL"/>
    <property type="match status" value="1"/>
</dbReference>
<dbReference type="InterPro" id="IPR003594">
    <property type="entry name" value="HATPase_dom"/>
</dbReference>
<evidence type="ECO:0000256" key="5">
    <source>
        <dbReference type="ARBA" id="ARBA00022840"/>
    </source>
</evidence>
<reference evidence="10" key="1">
    <citation type="submission" date="2022-10" db="EMBL/GenBank/DDBJ databases">
        <authorList>
            <person name="Chen Y."/>
            <person name="Dougan E. K."/>
            <person name="Chan C."/>
            <person name="Rhodes N."/>
            <person name="Thang M."/>
        </authorList>
    </citation>
    <scope>NUCLEOTIDE SEQUENCE</scope>
</reference>
<keyword evidence="3 8" id="KW-0547">Nucleotide-binding</keyword>
<evidence type="ECO:0000256" key="2">
    <source>
        <dbReference type="ARBA" id="ARBA00022679"/>
    </source>
</evidence>
<keyword evidence="4 8" id="KW-0418">Kinase</keyword>
<dbReference type="SUPFAM" id="SSF55874">
    <property type="entry name" value="ATPase domain of HSP90 chaperone/DNA topoisomerase II/histidine kinase"/>
    <property type="match status" value="1"/>
</dbReference>
<dbReference type="PANTHER" id="PTHR11947">
    <property type="entry name" value="PYRUVATE DEHYDROGENASE KINASE"/>
    <property type="match status" value="1"/>
</dbReference>
<dbReference type="Pfam" id="PF02518">
    <property type="entry name" value="HATPase_c"/>
    <property type="match status" value="1"/>
</dbReference>
<comment type="similarity">
    <text evidence="1 8">Belongs to the PDK/BCKDK protein kinase family.</text>
</comment>
<evidence type="ECO:0000313" key="10">
    <source>
        <dbReference type="EMBL" id="CAI3972788.1"/>
    </source>
</evidence>
<comment type="subcellular location">
    <subcellularLocation>
        <location evidence="8">Mitochondrion matrix</location>
    </subcellularLocation>
</comment>
<dbReference type="EMBL" id="CAMXCT030000035">
    <property type="protein sequence ID" value="CAL4760100.1"/>
    <property type="molecule type" value="Genomic_DNA"/>
</dbReference>
<dbReference type="PRINTS" id="PR00344">
    <property type="entry name" value="BCTRLSENSOR"/>
</dbReference>
<keyword evidence="5 8" id="KW-0067">ATP-binding</keyword>
<dbReference type="Proteomes" id="UP001152797">
    <property type="component" value="Unassembled WGS sequence"/>
</dbReference>
<dbReference type="SMART" id="SM00387">
    <property type="entry name" value="HATPase_c"/>
    <property type="match status" value="1"/>
</dbReference>
<dbReference type="OrthoDB" id="241648at2759"/>
<dbReference type="GO" id="GO:0010906">
    <property type="term" value="P:regulation of glucose metabolic process"/>
    <property type="evidence" value="ECO:0007669"/>
    <property type="project" value="TreeGrafter"/>
</dbReference>
<feature type="domain" description="Histidine kinase/HSP90-like ATPase" evidence="9">
    <location>
        <begin position="227"/>
        <end position="374"/>
    </location>
</feature>
<dbReference type="InterPro" id="IPR036784">
    <property type="entry name" value="AK/P_DHK_N_sf"/>
</dbReference>
<dbReference type="EMBL" id="CAMXCT010000035">
    <property type="protein sequence ID" value="CAI3972788.1"/>
    <property type="molecule type" value="Genomic_DNA"/>
</dbReference>
<keyword evidence="2 8" id="KW-0808">Transferase</keyword>
<dbReference type="Gene3D" id="1.20.140.20">
    <property type="entry name" value="Alpha-ketoacid/pyruvate dehydrogenase kinase, N-terminal domain"/>
    <property type="match status" value="1"/>
</dbReference>
<evidence type="ECO:0000256" key="7">
    <source>
        <dbReference type="ARBA" id="ARBA00048201"/>
    </source>
</evidence>
<dbReference type="InterPro" id="IPR018955">
    <property type="entry name" value="BCDHK/PDK_N"/>
</dbReference>
<evidence type="ECO:0000259" key="9">
    <source>
        <dbReference type="SMART" id="SM00387"/>
    </source>
</evidence>
<accession>A0A9P1BHX3</accession>
<dbReference type="Gene3D" id="3.30.565.10">
    <property type="entry name" value="Histidine kinase-like ATPase, C-terminal domain"/>
    <property type="match status" value="1"/>
</dbReference>
<dbReference type="GO" id="GO:0005759">
    <property type="term" value="C:mitochondrial matrix"/>
    <property type="evidence" value="ECO:0007669"/>
    <property type="project" value="UniProtKB-SubCell"/>
</dbReference>
<dbReference type="GO" id="GO:0005524">
    <property type="term" value="F:ATP binding"/>
    <property type="evidence" value="ECO:0007669"/>
    <property type="project" value="UniProtKB-UniRule"/>
</dbReference>
<evidence type="ECO:0000256" key="3">
    <source>
        <dbReference type="ARBA" id="ARBA00022741"/>
    </source>
</evidence>
<dbReference type="EC" id="2.7.11.-" evidence="8"/>
<dbReference type="InterPro" id="IPR036890">
    <property type="entry name" value="HATPase_C_sf"/>
</dbReference>
<evidence type="ECO:0000256" key="4">
    <source>
        <dbReference type="ARBA" id="ARBA00022777"/>
    </source>
</evidence>
<name>A0A9P1BHX3_9DINO</name>
<dbReference type="InterPro" id="IPR004358">
    <property type="entry name" value="Sig_transdc_His_kin-like_C"/>
</dbReference>
<organism evidence="10">
    <name type="scientific">Cladocopium goreaui</name>
    <dbReference type="NCBI Taxonomy" id="2562237"/>
    <lineage>
        <taxon>Eukaryota</taxon>
        <taxon>Sar</taxon>
        <taxon>Alveolata</taxon>
        <taxon>Dinophyceae</taxon>
        <taxon>Suessiales</taxon>
        <taxon>Symbiodiniaceae</taxon>
        <taxon>Cladocopium</taxon>
    </lineage>
</organism>
<dbReference type="SUPFAM" id="SSF69012">
    <property type="entry name" value="alpha-ketoacid dehydrogenase kinase, N-terminal domain"/>
    <property type="match status" value="1"/>
</dbReference>
<gene>
    <name evidence="10" type="ORF">C1SCF055_LOCUS1344</name>
</gene>
<proteinExistence type="inferred from homology"/>
<evidence type="ECO:0000256" key="8">
    <source>
        <dbReference type="RuleBase" id="RU366032"/>
    </source>
</evidence>
<evidence type="ECO:0000256" key="6">
    <source>
        <dbReference type="ARBA" id="ARBA00023128"/>
    </source>
</evidence>